<organism evidence="2 3">
    <name type="scientific">Rhodocollybia butyracea</name>
    <dbReference type="NCBI Taxonomy" id="206335"/>
    <lineage>
        <taxon>Eukaryota</taxon>
        <taxon>Fungi</taxon>
        <taxon>Dikarya</taxon>
        <taxon>Basidiomycota</taxon>
        <taxon>Agaricomycotina</taxon>
        <taxon>Agaricomycetes</taxon>
        <taxon>Agaricomycetidae</taxon>
        <taxon>Agaricales</taxon>
        <taxon>Marasmiineae</taxon>
        <taxon>Omphalotaceae</taxon>
        <taxon>Rhodocollybia</taxon>
    </lineage>
</organism>
<keyword evidence="1" id="KW-1133">Transmembrane helix</keyword>
<evidence type="ECO:0000313" key="2">
    <source>
        <dbReference type="EMBL" id="KAF9074780.1"/>
    </source>
</evidence>
<keyword evidence="3" id="KW-1185">Reference proteome</keyword>
<proteinExistence type="predicted"/>
<sequence>MSSSPNDVRILVEVLTQDILPKVSSAILWIVVLIIVFMAFLRRGLLPCVTMSSLRKTIDAVDKLLKGHEAEIYKMHTSIVSDGCVDCTNNLRQCIEYKQTWLRIDKVAHKIYEHDRNSSWTIYLSLTRVCMIASSYKRMRTLQDDIQHSIVLSSKQHNDWKLNSNTTQLRRRNISTPQSSAGV</sequence>
<evidence type="ECO:0000256" key="1">
    <source>
        <dbReference type="SAM" id="Phobius"/>
    </source>
</evidence>
<keyword evidence="1" id="KW-0812">Transmembrane</keyword>
<feature type="transmembrane region" description="Helical" evidence="1">
    <location>
        <begin position="20"/>
        <end position="41"/>
    </location>
</feature>
<dbReference type="EMBL" id="JADNRY010000011">
    <property type="protein sequence ID" value="KAF9074780.1"/>
    <property type="molecule type" value="Genomic_DNA"/>
</dbReference>
<name>A0A9P5Q5L6_9AGAR</name>
<reference evidence="2" key="1">
    <citation type="submission" date="2020-11" db="EMBL/GenBank/DDBJ databases">
        <authorList>
            <consortium name="DOE Joint Genome Institute"/>
            <person name="Ahrendt S."/>
            <person name="Riley R."/>
            <person name="Andreopoulos W."/>
            <person name="Labutti K."/>
            <person name="Pangilinan J."/>
            <person name="Ruiz-Duenas F.J."/>
            <person name="Barrasa J.M."/>
            <person name="Sanchez-Garcia M."/>
            <person name="Camarero S."/>
            <person name="Miyauchi S."/>
            <person name="Serrano A."/>
            <person name="Linde D."/>
            <person name="Babiker R."/>
            <person name="Drula E."/>
            <person name="Ayuso-Fernandez I."/>
            <person name="Pacheco R."/>
            <person name="Padilla G."/>
            <person name="Ferreira P."/>
            <person name="Barriuso J."/>
            <person name="Kellner H."/>
            <person name="Castanera R."/>
            <person name="Alfaro M."/>
            <person name="Ramirez L."/>
            <person name="Pisabarro A.G."/>
            <person name="Kuo A."/>
            <person name="Tritt A."/>
            <person name="Lipzen A."/>
            <person name="He G."/>
            <person name="Yan M."/>
            <person name="Ng V."/>
            <person name="Cullen D."/>
            <person name="Martin F."/>
            <person name="Rosso M.-N."/>
            <person name="Henrissat B."/>
            <person name="Hibbett D."/>
            <person name="Martinez A.T."/>
            <person name="Grigoriev I.V."/>
        </authorList>
    </citation>
    <scope>NUCLEOTIDE SEQUENCE</scope>
    <source>
        <strain evidence="2">AH 40177</strain>
    </source>
</reference>
<gene>
    <name evidence="2" type="ORF">BDP27DRAFT_1443758</name>
</gene>
<dbReference type="Proteomes" id="UP000772434">
    <property type="component" value="Unassembled WGS sequence"/>
</dbReference>
<protein>
    <submittedName>
        <fullName evidence="2">Uncharacterized protein</fullName>
    </submittedName>
</protein>
<accession>A0A9P5Q5L6</accession>
<keyword evidence="1" id="KW-0472">Membrane</keyword>
<dbReference type="OrthoDB" id="3062492at2759"/>
<dbReference type="AlphaFoldDB" id="A0A9P5Q5L6"/>
<evidence type="ECO:0000313" key="3">
    <source>
        <dbReference type="Proteomes" id="UP000772434"/>
    </source>
</evidence>
<comment type="caution">
    <text evidence="2">The sequence shown here is derived from an EMBL/GenBank/DDBJ whole genome shotgun (WGS) entry which is preliminary data.</text>
</comment>